<evidence type="ECO:0008006" key="3">
    <source>
        <dbReference type="Google" id="ProtNLM"/>
    </source>
</evidence>
<proteinExistence type="predicted"/>
<evidence type="ECO:0000313" key="2">
    <source>
        <dbReference type="Proteomes" id="UP000186922"/>
    </source>
</evidence>
<sequence length="420" mass="47596">MALRSEASEEKPDLSKTGYAAGDQVMVNSPWVWALDAENSGLHCEHCFKRNRAMKTGKCYANRGYQDGHGSVYYHVGTFGKFIMRLPHILKDTTVVVTTVLSKNWFVDWSEFKKRPDVVLAVRQLLQFLRGFVGEAEFEKRRDGVFSFDHVGEAFGKFAINSFTVTDDDFNEVGCGIYLAGSVFDHSCWPNASKYFVGKDLHIYATRSVRSIEEERFFDGQFMDGHCHYAVEETSRKSGEALTTLAGAMNLPDKRKLKGIVKCTASTVLEACGTLSVTNAEVNEYLDRCGFLMDTLLNQSGIAAVMYELTVVGYRKIFPEGSFELLVQLRRWLDCAIKSNKGLTGKKDWTETSKRAIVAYVTSVRPYLTNPPKLRCDEQINWNTLLSLSEEILRIDPMFSCWIDDEKELTEQLKNSIRNL</sequence>
<dbReference type="SUPFAM" id="SSF82199">
    <property type="entry name" value="SET domain"/>
    <property type="match status" value="1"/>
</dbReference>
<dbReference type="EMBL" id="BDGG01000003">
    <property type="protein sequence ID" value="GAU96648.1"/>
    <property type="molecule type" value="Genomic_DNA"/>
</dbReference>
<gene>
    <name evidence="1" type="primary">RvY_08066-1</name>
    <name evidence="1" type="synonym">RvY_08066.1</name>
    <name evidence="1" type="ORF">RvY_08066</name>
</gene>
<keyword evidence="2" id="KW-1185">Reference proteome</keyword>
<dbReference type="STRING" id="947166.A0A1D1VDR2"/>
<name>A0A1D1VDR2_RAMVA</name>
<dbReference type="Gene3D" id="2.170.270.10">
    <property type="entry name" value="SET domain"/>
    <property type="match status" value="1"/>
</dbReference>
<protein>
    <recommendedName>
        <fullName evidence="3">SET domain-containing protein</fullName>
    </recommendedName>
</protein>
<evidence type="ECO:0000313" key="1">
    <source>
        <dbReference type="EMBL" id="GAU96648.1"/>
    </source>
</evidence>
<reference evidence="1 2" key="1">
    <citation type="journal article" date="2016" name="Nat. Commun.">
        <title>Extremotolerant tardigrade genome and improved radiotolerance of human cultured cells by tardigrade-unique protein.</title>
        <authorList>
            <person name="Hashimoto T."/>
            <person name="Horikawa D.D."/>
            <person name="Saito Y."/>
            <person name="Kuwahara H."/>
            <person name="Kozuka-Hata H."/>
            <person name="Shin-I T."/>
            <person name="Minakuchi Y."/>
            <person name="Ohishi K."/>
            <person name="Motoyama A."/>
            <person name="Aizu T."/>
            <person name="Enomoto A."/>
            <person name="Kondo K."/>
            <person name="Tanaka S."/>
            <person name="Hara Y."/>
            <person name="Koshikawa S."/>
            <person name="Sagara H."/>
            <person name="Miura T."/>
            <person name="Yokobori S."/>
            <person name="Miyagawa K."/>
            <person name="Suzuki Y."/>
            <person name="Kubo T."/>
            <person name="Oyama M."/>
            <person name="Kohara Y."/>
            <person name="Fujiyama A."/>
            <person name="Arakawa K."/>
            <person name="Katayama T."/>
            <person name="Toyoda A."/>
            <person name="Kunieda T."/>
        </authorList>
    </citation>
    <scope>NUCLEOTIDE SEQUENCE [LARGE SCALE GENOMIC DNA]</scope>
    <source>
        <strain evidence="1 2">YOKOZUNA-1</strain>
    </source>
</reference>
<dbReference type="GO" id="GO:0005634">
    <property type="term" value="C:nucleus"/>
    <property type="evidence" value="ECO:0007669"/>
    <property type="project" value="TreeGrafter"/>
</dbReference>
<dbReference type="InterPro" id="IPR050869">
    <property type="entry name" value="H3K4_H4K5_MeTrfase"/>
</dbReference>
<comment type="caution">
    <text evidence="1">The sequence shown here is derived from an EMBL/GenBank/DDBJ whole genome shotgun (WGS) entry which is preliminary data.</text>
</comment>
<dbReference type="PANTHER" id="PTHR12197:SF251">
    <property type="entry name" value="EG:BACR7C10.4 PROTEIN"/>
    <property type="match status" value="1"/>
</dbReference>
<dbReference type="InterPro" id="IPR046341">
    <property type="entry name" value="SET_dom_sf"/>
</dbReference>
<dbReference type="Proteomes" id="UP000186922">
    <property type="component" value="Unassembled WGS sequence"/>
</dbReference>
<dbReference type="OrthoDB" id="265717at2759"/>
<dbReference type="AlphaFoldDB" id="A0A1D1VDR2"/>
<organism evidence="1 2">
    <name type="scientific">Ramazzottius varieornatus</name>
    <name type="common">Water bear</name>
    <name type="synonym">Tardigrade</name>
    <dbReference type="NCBI Taxonomy" id="947166"/>
    <lineage>
        <taxon>Eukaryota</taxon>
        <taxon>Metazoa</taxon>
        <taxon>Ecdysozoa</taxon>
        <taxon>Tardigrada</taxon>
        <taxon>Eutardigrada</taxon>
        <taxon>Parachela</taxon>
        <taxon>Hypsibioidea</taxon>
        <taxon>Ramazzottiidae</taxon>
        <taxon>Ramazzottius</taxon>
    </lineage>
</organism>
<accession>A0A1D1VDR2</accession>
<dbReference type="PANTHER" id="PTHR12197">
    <property type="entry name" value="HISTONE-LYSINE N-METHYLTRANSFERASE SMYD"/>
    <property type="match status" value="1"/>
</dbReference>